<accession>A0A9K3NGZ5</accession>
<dbReference type="Gramene" id="mRNA:HanXRQr2_Chr07g0301241">
    <property type="protein sequence ID" value="mRNA:HanXRQr2_Chr07g0301241"/>
    <property type="gene ID" value="HanXRQr2_Chr07g0301241"/>
</dbReference>
<reference evidence="1" key="1">
    <citation type="journal article" date="2017" name="Nature">
        <title>The sunflower genome provides insights into oil metabolism, flowering and Asterid evolution.</title>
        <authorList>
            <person name="Badouin H."/>
            <person name="Gouzy J."/>
            <person name="Grassa C.J."/>
            <person name="Murat F."/>
            <person name="Staton S.E."/>
            <person name="Cottret L."/>
            <person name="Lelandais-Briere C."/>
            <person name="Owens G.L."/>
            <person name="Carrere S."/>
            <person name="Mayjonade B."/>
            <person name="Legrand L."/>
            <person name="Gill N."/>
            <person name="Kane N.C."/>
            <person name="Bowers J.E."/>
            <person name="Hubner S."/>
            <person name="Bellec A."/>
            <person name="Berard A."/>
            <person name="Berges H."/>
            <person name="Blanchet N."/>
            <person name="Boniface M.C."/>
            <person name="Brunel D."/>
            <person name="Catrice O."/>
            <person name="Chaidir N."/>
            <person name="Claudel C."/>
            <person name="Donnadieu C."/>
            <person name="Faraut T."/>
            <person name="Fievet G."/>
            <person name="Helmstetter N."/>
            <person name="King M."/>
            <person name="Knapp S.J."/>
            <person name="Lai Z."/>
            <person name="Le Paslier M.C."/>
            <person name="Lippi Y."/>
            <person name="Lorenzon L."/>
            <person name="Mandel J.R."/>
            <person name="Marage G."/>
            <person name="Marchand G."/>
            <person name="Marquand E."/>
            <person name="Bret-Mestries E."/>
            <person name="Morien E."/>
            <person name="Nambeesan S."/>
            <person name="Nguyen T."/>
            <person name="Pegot-Espagnet P."/>
            <person name="Pouilly N."/>
            <person name="Raftis F."/>
            <person name="Sallet E."/>
            <person name="Schiex T."/>
            <person name="Thomas J."/>
            <person name="Vandecasteele C."/>
            <person name="Vares D."/>
            <person name="Vear F."/>
            <person name="Vautrin S."/>
            <person name="Crespi M."/>
            <person name="Mangin B."/>
            <person name="Burke J.M."/>
            <person name="Salse J."/>
            <person name="Munos S."/>
            <person name="Vincourt P."/>
            <person name="Rieseberg L.H."/>
            <person name="Langlade N.B."/>
        </authorList>
    </citation>
    <scope>NUCLEOTIDE SEQUENCE</scope>
    <source>
        <tissue evidence="1">Leaves</tissue>
    </source>
</reference>
<proteinExistence type="predicted"/>
<comment type="caution">
    <text evidence="1">The sequence shown here is derived from an EMBL/GenBank/DDBJ whole genome shotgun (WGS) entry which is preliminary data.</text>
</comment>
<name>A0A9K3NGZ5_HELAN</name>
<gene>
    <name evidence="1" type="ORF">HanXRQr2_Chr07g0301241</name>
</gene>
<dbReference type="EMBL" id="MNCJ02000322">
    <property type="protein sequence ID" value="KAF5799148.1"/>
    <property type="molecule type" value="Genomic_DNA"/>
</dbReference>
<keyword evidence="2" id="KW-1185">Reference proteome</keyword>
<reference evidence="1" key="2">
    <citation type="submission" date="2020-06" db="EMBL/GenBank/DDBJ databases">
        <title>Helianthus annuus Genome sequencing and assembly Release 2.</title>
        <authorList>
            <person name="Gouzy J."/>
            <person name="Langlade N."/>
            <person name="Munos S."/>
        </authorList>
    </citation>
    <scope>NUCLEOTIDE SEQUENCE</scope>
    <source>
        <tissue evidence="1">Leaves</tissue>
    </source>
</reference>
<sequence>MLCDFAPNMLSGSSVIFDPLNNSCCDLDVKKNTELSKFSSILEFMGR</sequence>
<evidence type="ECO:0000313" key="2">
    <source>
        <dbReference type="Proteomes" id="UP000215914"/>
    </source>
</evidence>
<dbReference type="Proteomes" id="UP000215914">
    <property type="component" value="Unassembled WGS sequence"/>
</dbReference>
<dbReference type="AlphaFoldDB" id="A0A9K3NGZ5"/>
<evidence type="ECO:0000313" key="1">
    <source>
        <dbReference type="EMBL" id="KAF5799148.1"/>
    </source>
</evidence>
<protein>
    <submittedName>
        <fullName evidence="1">Uncharacterized protein</fullName>
    </submittedName>
</protein>
<organism evidence="1 2">
    <name type="scientific">Helianthus annuus</name>
    <name type="common">Common sunflower</name>
    <dbReference type="NCBI Taxonomy" id="4232"/>
    <lineage>
        <taxon>Eukaryota</taxon>
        <taxon>Viridiplantae</taxon>
        <taxon>Streptophyta</taxon>
        <taxon>Embryophyta</taxon>
        <taxon>Tracheophyta</taxon>
        <taxon>Spermatophyta</taxon>
        <taxon>Magnoliopsida</taxon>
        <taxon>eudicotyledons</taxon>
        <taxon>Gunneridae</taxon>
        <taxon>Pentapetalae</taxon>
        <taxon>asterids</taxon>
        <taxon>campanulids</taxon>
        <taxon>Asterales</taxon>
        <taxon>Asteraceae</taxon>
        <taxon>Asteroideae</taxon>
        <taxon>Heliantheae alliance</taxon>
        <taxon>Heliantheae</taxon>
        <taxon>Helianthus</taxon>
    </lineage>
</organism>